<evidence type="ECO:0008006" key="5">
    <source>
        <dbReference type="Google" id="ProtNLM"/>
    </source>
</evidence>
<feature type="compositionally biased region" description="Low complexity" evidence="1">
    <location>
        <begin position="475"/>
        <end position="488"/>
    </location>
</feature>
<feature type="transmembrane region" description="Helical" evidence="2">
    <location>
        <begin position="67"/>
        <end position="86"/>
    </location>
</feature>
<feature type="transmembrane region" description="Helical" evidence="2">
    <location>
        <begin position="393"/>
        <end position="413"/>
    </location>
</feature>
<feature type="region of interest" description="Disordered" evidence="1">
    <location>
        <begin position="465"/>
        <end position="498"/>
    </location>
</feature>
<dbReference type="Proteomes" id="UP001555826">
    <property type="component" value="Unassembled WGS sequence"/>
</dbReference>
<feature type="transmembrane region" description="Helical" evidence="2">
    <location>
        <begin position="171"/>
        <end position="190"/>
    </location>
</feature>
<feature type="transmembrane region" description="Helical" evidence="2">
    <location>
        <begin position="116"/>
        <end position="134"/>
    </location>
</feature>
<keyword evidence="2" id="KW-1133">Transmembrane helix</keyword>
<feature type="transmembrane region" description="Helical" evidence="2">
    <location>
        <begin position="420"/>
        <end position="438"/>
    </location>
</feature>
<protein>
    <recommendedName>
        <fullName evidence="5">O-antigen ligase</fullName>
    </recommendedName>
</protein>
<evidence type="ECO:0000256" key="2">
    <source>
        <dbReference type="SAM" id="Phobius"/>
    </source>
</evidence>
<feature type="transmembrane region" description="Helical" evidence="2">
    <location>
        <begin position="244"/>
        <end position="263"/>
    </location>
</feature>
<reference evidence="3 4" key="1">
    <citation type="submission" date="2024-07" db="EMBL/GenBank/DDBJ databases">
        <authorList>
            <person name="Thanompreechachai J."/>
            <person name="Duangmal K."/>
        </authorList>
    </citation>
    <scope>NUCLEOTIDE SEQUENCE [LARGE SCALE GENOMIC DNA]</scope>
    <source>
        <strain evidence="3 4">KCTC 19886</strain>
    </source>
</reference>
<evidence type="ECO:0000313" key="3">
    <source>
        <dbReference type="EMBL" id="MEW9263509.1"/>
    </source>
</evidence>
<gene>
    <name evidence="3" type="ORF">AB1207_01990</name>
</gene>
<name>A0ABV3P1L0_9ACTN</name>
<dbReference type="RefSeq" id="WP_367636088.1">
    <property type="nucleotide sequence ID" value="NZ_JBFNQN010000001.1"/>
</dbReference>
<keyword evidence="4" id="KW-1185">Reference proteome</keyword>
<accession>A0ABV3P1L0</accession>
<comment type="caution">
    <text evidence="3">The sequence shown here is derived from an EMBL/GenBank/DDBJ whole genome shotgun (WGS) entry which is preliminary data.</text>
</comment>
<proteinExistence type="predicted"/>
<keyword evidence="2" id="KW-0472">Membrane</keyword>
<sequence length="498" mass="51477">MSRAPGAHDHLLRQVRAELDGGATTRQACRHVGTLAGVHPTTLLAWWRASDRSGTPQRTGPTPRELLALRLVALAGLAVLGADVTLGNVLPTAGVLAAGLLPVWAGSLARFPGARAVLVLALASVAAGLLLVALPDAHAVELRFTVATCTRTLALVLGLGFVLWCRGFLRVETVALGYGAGVLLAALPHVPGSPNAWKYQLALPVTLLVLAVAQRVPGPTGSVVVLLALVGLGAVSVVRDYRSFFGFTALTAVVVGWQLVRAGRRVRRRPGRAPVAPWLATGALLALAGAALYRGAEQLLLSGVLGRELQLRSEAQVRAAGSLLAGGRPEWAGTLRLMQDTPAGFGPGAVPSPHDVVVAREGLATVGLGPDNGYVDNYMFGGQFRLHSTVADAWSNFGWVGVAFALLLGLLIVHALLTRVAAGTASALVVLLGLRALWDLAVGPMYSNLPEVVLALALALQARPDPPLRSSGRLSRTAGTTSGARSAAPQRTPTGVAG</sequence>
<evidence type="ECO:0000256" key="1">
    <source>
        <dbReference type="SAM" id="MobiDB-lite"/>
    </source>
</evidence>
<feature type="compositionally biased region" description="Polar residues" evidence="1">
    <location>
        <begin position="489"/>
        <end position="498"/>
    </location>
</feature>
<organism evidence="3 4">
    <name type="scientific">Kineococcus endophyticus</name>
    <dbReference type="NCBI Taxonomy" id="1181883"/>
    <lineage>
        <taxon>Bacteria</taxon>
        <taxon>Bacillati</taxon>
        <taxon>Actinomycetota</taxon>
        <taxon>Actinomycetes</taxon>
        <taxon>Kineosporiales</taxon>
        <taxon>Kineosporiaceae</taxon>
        <taxon>Kineococcus</taxon>
    </lineage>
</organism>
<feature type="transmembrane region" description="Helical" evidence="2">
    <location>
        <begin position="220"/>
        <end position="238"/>
    </location>
</feature>
<dbReference type="EMBL" id="JBFNQN010000001">
    <property type="protein sequence ID" value="MEW9263509.1"/>
    <property type="molecule type" value="Genomic_DNA"/>
</dbReference>
<feature type="transmembrane region" description="Helical" evidence="2">
    <location>
        <begin position="140"/>
        <end position="164"/>
    </location>
</feature>
<evidence type="ECO:0000313" key="4">
    <source>
        <dbReference type="Proteomes" id="UP001555826"/>
    </source>
</evidence>
<feature type="transmembrane region" description="Helical" evidence="2">
    <location>
        <begin position="275"/>
        <end position="293"/>
    </location>
</feature>
<feature type="transmembrane region" description="Helical" evidence="2">
    <location>
        <begin position="92"/>
        <end position="109"/>
    </location>
</feature>
<keyword evidence="2" id="KW-0812">Transmembrane</keyword>